<evidence type="ECO:0008006" key="4">
    <source>
        <dbReference type="Google" id="ProtNLM"/>
    </source>
</evidence>
<proteinExistence type="predicted"/>
<evidence type="ECO:0000313" key="3">
    <source>
        <dbReference type="Proteomes" id="UP001141259"/>
    </source>
</evidence>
<keyword evidence="3" id="KW-1185">Reference proteome</keyword>
<reference evidence="2" key="1">
    <citation type="submission" date="2022-08" db="EMBL/GenBank/DDBJ databases">
        <authorList>
            <person name="Tistechok S."/>
            <person name="Samborskyy M."/>
            <person name="Roman I."/>
        </authorList>
    </citation>
    <scope>NUCLEOTIDE SEQUENCE</scope>
    <source>
        <strain evidence="2">DSM 103496</strain>
    </source>
</reference>
<feature type="region of interest" description="Disordered" evidence="1">
    <location>
        <begin position="1"/>
        <end position="22"/>
    </location>
</feature>
<dbReference type="InterPro" id="IPR017853">
    <property type="entry name" value="GH"/>
</dbReference>
<dbReference type="RefSeq" id="WP_259629873.1">
    <property type="nucleotide sequence ID" value="NZ_JANYMP010000046.1"/>
</dbReference>
<name>A0A9X3A7J4_9PSEU</name>
<dbReference type="Gene3D" id="3.20.20.80">
    <property type="entry name" value="Glycosidases"/>
    <property type="match status" value="1"/>
</dbReference>
<dbReference type="EMBL" id="JANYMP010000046">
    <property type="protein sequence ID" value="MCS7484423.1"/>
    <property type="molecule type" value="Genomic_DNA"/>
</dbReference>
<evidence type="ECO:0000313" key="2">
    <source>
        <dbReference type="EMBL" id="MCS7484423.1"/>
    </source>
</evidence>
<accession>A0A9X3A7J4</accession>
<comment type="caution">
    <text evidence="2">The sequence shown here is derived from an EMBL/GenBank/DDBJ whole genome shotgun (WGS) entry which is preliminary data.</text>
</comment>
<organism evidence="2 3">
    <name type="scientific">Umezawaea endophytica</name>
    <dbReference type="NCBI Taxonomy" id="1654476"/>
    <lineage>
        <taxon>Bacteria</taxon>
        <taxon>Bacillati</taxon>
        <taxon>Actinomycetota</taxon>
        <taxon>Actinomycetes</taxon>
        <taxon>Pseudonocardiales</taxon>
        <taxon>Pseudonocardiaceae</taxon>
        <taxon>Umezawaea</taxon>
    </lineage>
</organism>
<sequence length="336" mass="36756">MRHGITYDTGFRSGGSSTHEPFDPDVVRREMRIIREDLHCDAVRITGGHVDRLEVAAVHAAAVDLEVWISPFTNDLTTGELLDLLADVAERAEKIRLGGAEVVLVTGSELTLFTTGFLPGDTLDERLALITGRPPELGVALAAVPKLLNDFLARAVDVVRERFGGRITYASLGFEQVDWEPFDIIATDAGYRSVEVADGYEDEMRAFGALDKPTAITEFGCTTHRGAADLGARGAFMLDWDGARPVALKGEYVHDEQEQATYLREVLDVLESTGIGTAFVCTFVTYNLPYGEDPAKNFDVASYGVVKVLENGFGETYPDLRWEPKAAFAALAERYA</sequence>
<evidence type="ECO:0000256" key="1">
    <source>
        <dbReference type="SAM" id="MobiDB-lite"/>
    </source>
</evidence>
<dbReference type="Proteomes" id="UP001141259">
    <property type="component" value="Unassembled WGS sequence"/>
</dbReference>
<gene>
    <name evidence="2" type="ORF">NZH93_46980</name>
</gene>
<dbReference type="SUPFAM" id="SSF51445">
    <property type="entry name" value="(Trans)glycosidases"/>
    <property type="match status" value="1"/>
</dbReference>
<dbReference type="AlphaFoldDB" id="A0A9X3A7J4"/>
<protein>
    <recommendedName>
        <fullName evidence="4">Abortive infection protein</fullName>
    </recommendedName>
</protein>